<sequence length="140" mass="15669">MSLTRHFRLSVTTGRFPVSEYTMHFSAERVAGALTTPPPGYYAHRVLMTLLFGPTGQPPAWRQQAACAGQDTEAFFAISPTKEARELCANCPVAETCREDQMNWEEPVRLRRLHAGGMYGGLTNSDRRALRAKRRRGEVA</sequence>
<evidence type="ECO:0000256" key="4">
    <source>
        <dbReference type="ARBA" id="ARBA00022485"/>
    </source>
</evidence>
<dbReference type="GO" id="GO:0045892">
    <property type="term" value="P:negative regulation of DNA-templated transcription"/>
    <property type="evidence" value="ECO:0007669"/>
    <property type="project" value="TreeGrafter"/>
</dbReference>
<name>C6WQ14_ACTMD</name>
<evidence type="ECO:0000256" key="1">
    <source>
        <dbReference type="ARBA" id="ARBA00001966"/>
    </source>
</evidence>
<evidence type="ECO:0000256" key="5">
    <source>
        <dbReference type="ARBA" id="ARBA00022723"/>
    </source>
</evidence>
<keyword evidence="7" id="KW-0411">Iron-sulfur</keyword>
<dbReference type="GO" id="GO:0051539">
    <property type="term" value="F:4 iron, 4 sulfur cluster binding"/>
    <property type="evidence" value="ECO:0007669"/>
    <property type="project" value="UniProtKB-KW"/>
</dbReference>
<proteinExistence type="inferred from homology"/>
<protein>
    <submittedName>
        <fullName evidence="13">Transcription factor WhiB</fullName>
    </submittedName>
</protein>
<dbReference type="Pfam" id="PF02467">
    <property type="entry name" value="Whib"/>
    <property type="match status" value="1"/>
</dbReference>
<evidence type="ECO:0000256" key="8">
    <source>
        <dbReference type="ARBA" id="ARBA00023015"/>
    </source>
</evidence>
<keyword evidence="5" id="KW-0479">Metal-binding</keyword>
<keyword evidence="9" id="KW-0238">DNA-binding</keyword>
<gene>
    <name evidence="13" type="ordered locus">Amir_1114</name>
</gene>
<dbReference type="GO" id="GO:0005737">
    <property type="term" value="C:cytoplasm"/>
    <property type="evidence" value="ECO:0007669"/>
    <property type="project" value="UniProtKB-SubCell"/>
</dbReference>
<dbReference type="GO" id="GO:0003677">
    <property type="term" value="F:DNA binding"/>
    <property type="evidence" value="ECO:0007669"/>
    <property type="project" value="UniProtKB-KW"/>
</dbReference>
<reference evidence="13 14" key="1">
    <citation type="journal article" date="2009" name="Stand. Genomic Sci.">
        <title>Complete genome sequence of Actinosynnema mirum type strain (101).</title>
        <authorList>
            <person name="Land M."/>
            <person name="Lapidus A."/>
            <person name="Mayilraj S."/>
            <person name="Chen F."/>
            <person name="Copeland A."/>
            <person name="Del Rio T.G."/>
            <person name="Nolan M."/>
            <person name="Lucas S."/>
            <person name="Tice H."/>
            <person name="Cheng J.F."/>
            <person name="Chertkov O."/>
            <person name="Bruce D."/>
            <person name="Goodwin L."/>
            <person name="Pitluck S."/>
            <person name="Rohde M."/>
            <person name="Goker M."/>
            <person name="Pati A."/>
            <person name="Ivanova N."/>
            <person name="Mavromatis K."/>
            <person name="Chen A."/>
            <person name="Palaniappan K."/>
            <person name="Hauser L."/>
            <person name="Chang Y.J."/>
            <person name="Jeffries C.C."/>
            <person name="Brettin T."/>
            <person name="Detter J.C."/>
            <person name="Han C."/>
            <person name="Chain P."/>
            <person name="Tindall B.J."/>
            <person name="Bristow J."/>
            <person name="Eisen J.A."/>
            <person name="Markowitz V."/>
            <person name="Hugenholtz P."/>
            <person name="Kyrpides N.C."/>
            <person name="Klenk H.P."/>
        </authorList>
    </citation>
    <scope>NUCLEOTIDE SEQUENCE [LARGE SCALE GENOMIC DNA]</scope>
    <source>
        <strain evidence="14">ATCC 29888 / DSM 43827 / JCM 3225 / NBRC 14064 / NCIMB 13271 / NRRL B-12336 / IMRU 3971 / 101</strain>
    </source>
</reference>
<dbReference type="GO" id="GO:0047134">
    <property type="term" value="F:protein-disulfide reductase [NAD(P)H] activity"/>
    <property type="evidence" value="ECO:0007669"/>
    <property type="project" value="TreeGrafter"/>
</dbReference>
<comment type="cofactor">
    <cofactor evidence="1">
        <name>[4Fe-4S] cluster</name>
        <dbReference type="ChEBI" id="CHEBI:49883"/>
    </cofactor>
</comment>
<dbReference type="GO" id="GO:0045454">
    <property type="term" value="P:cell redox homeostasis"/>
    <property type="evidence" value="ECO:0007669"/>
    <property type="project" value="TreeGrafter"/>
</dbReference>
<evidence type="ECO:0000313" key="13">
    <source>
        <dbReference type="EMBL" id="ACU35070.1"/>
    </source>
</evidence>
<evidence type="ECO:0000256" key="3">
    <source>
        <dbReference type="ARBA" id="ARBA00006597"/>
    </source>
</evidence>
<evidence type="ECO:0000256" key="9">
    <source>
        <dbReference type="ARBA" id="ARBA00023125"/>
    </source>
</evidence>
<dbReference type="PROSITE" id="PS51674">
    <property type="entry name" value="4FE4S_WBL"/>
    <property type="match status" value="1"/>
</dbReference>
<dbReference type="AlphaFoldDB" id="C6WQ14"/>
<dbReference type="PANTHER" id="PTHR38839">
    <property type="entry name" value="TRANSCRIPTIONAL REGULATOR WHID-RELATED"/>
    <property type="match status" value="1"/>
</dbReference>
<keyword evidence="14" id="KW-1185">Reference proteome</keyword>
<dbReference type="InterPro" id="IPR034768">
    <property type="entry name" value="4FE4S_WBL"/>
</dbReference>
<evidence type="ECO:0000313" key="14">
    <source>
        <dbReference type="Proteomes" id="UP000002213"/>
    </source>
</evidence>
<evidence type="ECO:0000256" key="10">
    <source>
        <dbReference type="ARBA" id="ARBA00023157"/>
    </source>
</evidence>
<evidence type="ECO:0000256" key="11">
    <source>
        <dbReference type="ARBA" id="ARBA00023163"/>
    </source>
</evidence>
<dbReference type="KEGG" id="ami:Amir_1114"/>
<dbReference type="GO" id="GO:0046872">
    <property type="term" value="F:metal ion binding"/>
    <property type="evidence" value="ECO:0007669"/>
    <property type="project" value="UniProtKB-KW"/>
</dbReference>
<keyword evidence="4" id="KW-0004">4Fe-4S</keyword>
<comment type="subcellular location">
    <subcellularLocation>
        <location evidence="2">Cytoplasm</location>
    </subcellularLocation>
</comment>
<organism evidence="13 14">
    <name type="scientific">Actinosynnema mirum (strain ATCC 29888 / DSM 43827 / JCM 3225 / NBRC 14064 / NCIMB 13271 / NRRL B-12336 / IMRU 3971 / 101)</name>
    <dbReference type="NCBI Taxonomy" id="446462"/>
    <lineage>
        <taxon>Bacteria</taxon>
        <taxon>Bacillati</taxon>
        <taxon>Actinomycetota</taxon>
        <taxon>Actinomycetes</taxon>
        <taxon>Pseudonocardiales</taxon>
        <taxon>Pseudonocardiaceae</taxon>
        <taxon>Actinosynnema</taxon>
    </lineage>
</organism>
<accession>C6WQ14</accession>
<comment type="similarity">
    <text evidence="3">Belongs to the WhiB family.</text>
</comment>
<dbReference type="InterPro" id="IPR003482">
    <property type="entry name" value="Whib"/>
</dbReference>
<keyword evidence="11" id="KW-0804">Transcription</keyword>
<dbReference type="EMBL" id="CP001630">
    <property type="protein sequence ID" value="ACU35070.1"/>
    <property type="molecule type" value="Genomic_DNA"/>
</dbReference>
<keyword evidence="6" id="KW-0408">Iron</keyword>
<dbReference type="Proteomes" id="UP000002213">
    <property type="component" value="Chromosome"/>
</dbReference>
<evidence type="ECO:0000256" key="2">
    <source>
        <dbReference type="ARBA" id="ARBA00004496"/>
    </source>
</evidence>
<keyword evidence="8" id="KW-0805">Transcription regulation</keyword>
<evidence type="ECO:0000256" key="7">
    <source>
        <dbReference type="ARBA" id="ARBA00023014"/>
    </source>
</evidence>
<dbReference type="eggNOG" id="ENOG5031VBY">
    <property type="taxonomic scope" value="Bacteria"/>
</dbReference>
<dbReference type="HOGENOM" id="CLU_1830840_0_0_11"/>
<evidence type="ECO:0000259" key="12">
    <source>
        <dbReference type="PROSITE" id="PS51674"/>
    </source>
</evidence>
<feature type="domain" description="4Fe-4S Wbl-type" evidence="12">
    <location>
        <begin position="66"/>
        <end position="129"/>
    </location>
</feature>
<keyword evidence="10" id="KW-1015">Disulfide bond</keyword>
<evidence type="ECO:0000256" key="6">
    <source>
        <dbReference type="ARBA" id="ARBA00023004"/>
    </source>
</evidence>
<dbReference type="STRING" id="446462.Amir_1114"/>